<dbReference type="AlphaFoldDB" id="A0AAN9GTE8"/>
<name>A0AAN9GTE8_9TELE</name>
<organism evidence="2 3">
    <name type="scientific">Phoxinus phoxinus</name>
    <name type="common">Eurasian minnow</name>
    <dbReference type="NCBI Taxonomy" id="58324"/>
    <lineage>
        <taxon>Eukaryota</taxon>
        <taxon>Metazoa</taxon>
        <taxon>Chordata</taxon>
        <taxon>Craniata</taxon>
        <taxon>Vertebrata</taxon>
        <taxon>Euteleostomi</taxon>
        <taxon>Actinopterygii</taxon>
        <taxon>Neopterygii</taxon>
        <taxon>Teleostei</taxon>
        <taxon>Ostariophysi</taxon>
        <taxon>Cypriniformes</taxon>
        <taxon>Leuciscidae</taxon>
        <taxon>Phoxininae</taxon>
        <taxon>Phoxinus</taxon>
    </lineage>
</organism>
<proteinExistence type="predicted"/>
<comment type="caution">
    <text evidence="2">The sequence shown here is derived from an EMBL/GenBank/DDBJ whole genome shotgun (WGS) entry which is preliminary data.</text>
</comment>
<dbReference type="Proteomes" id="UP001364617">
    <property type="component" value="Unassembled WGS sequence"/>
</dbReference>
<evidence type="ECO:0000256" key="1">
    <source>
        <dbReference type="SAM" id="MobiDB-lite"/>
    </source>
</evidence>
<keyword evidence="3" id="KW-1185">Reference proteome</keyword>
<protein>
    <submittedName>
        <fullName evidence="2">Uncharacterized protein</fullName>
    </submittedName>
</protein>
<feature type="region of interest" description="Disordered" evidence="1">
    <location>
        <begin position="15"/>
        <end position="50"/>
    </location>
</feature>
<dbReference type="EMBL" id="JAYKXH010000022">
    <property type="protein sequence ID" value="KAK7127600.1"/>
    <property type="molecule type" value="Genomic_DNA"/>
</dbReference>
<accession>A0AAN9GTE8</accession>
<evidence type="ECO:0000313" key="2">
    <source>
        <dbReference type="EMBL" id="KAK7127600.1"/>
    </source>
</evidence>
<reference evidence="2 3" key="1">
    <citation type="submission" date="2024-02" db="EMBL/GenBank/DDBJ databases">
        <title>Chromosome-level genome assembly of the Eurasian Minnow (Phoxinus phoxinus).</title>
        <authorList>
            <person name="Oriowo T.O."/>
            <person name="Martin S."/>
            <person name="Stange M."/>
            <person name="Chrysostomakis Y."/>
            <person name="Brown T."/>
            <person name="Winkler S."/>
            <person name="Kukowka S."/>
            <person name="Myers E.W."/>
            <person name="Bohne A."/>
        </authorList>
    </citation>
    <scope>NUCLEOTIDE SEQUENCE [LARGE SCALE GENOMIC DNA]</scope>
    <source>
        <strain evidence="2">ZFMK-TIS-60720</strain>
        <tissue evidence="2">Whole Organism</tissue>
    </source>
</reference>
<sequence length="181" mass="20415">MLSWRASISDKSLNLQIGESGENQIPLENCDPPEPTLPDNISPEKQRKEPIADTQIAQMRRFVWTHSRSTAAEFEEISDLHHKKRAEEQLMGRAGWDEEKDTLLQPHAASVSVSGREIKISRGRAKHRGHADTYIGVFSTRQLILERFGCVLAICLLWNHSPLGGLPEKVDRLLKTKNEGS</sequence>
<evidence type="ECO:0000313" key="3">
    <source>
        <dbReference type="Proteomes" id="UP001364617"/>
    </source>
</evidence>
<gene>
    <name evidence="2" type="ORF">R3I93_020243</name>
</gene>